<keyword evidence="1" id="KW-0802">TPR repeat</keyword>
<evidence type="ECO:0000313" key="2">
    <source>
        <dbReference type="EMBL" id="CRH08106.1"/>
    </source>
</evidence>
<protein>
    <submittedName>
        <fullName evidence="2">Uncharacterized protein</fullName>
    </submittedName>
</protein>
<name>A0A1S7LQP7_MAGMO</name>
<dbReference type="SUPFAM" id="SSF53756">
    <property type="entry name" value="UDP-Glycosyltransferase/glycogen phosphorylase"/>
    <property type="match status" value="1"/>
</dbReference>
<feature type="repeat" description="TPR" evidence="1">
    <location>
        <begin position="72"/>
        <end position="105"/>
    </location>
</feature>
<dbReference type="SMART" id="SM00028">
    <property type="entry name" value="TPR"/>
    <property type="match status" value="5"/>
</dbReference>
<gene>
    <name evidence="2" type="ORF">MAGMO_3978</name>
</gene>
<dbReference type="Pfam" id="PF13432">
    <property type="entry name" value="TPR_16"/>
    <property type="match status" value="1"/>
</dbReference>
<dbReference type="Gene3D" id="1.25.40.10">
    <property type="entry name" value="Tetratricopeptide repeat domain"/>
    <property type="match status" value="1"/>
</dbReference>
<dbReference type="Gene3D" id="3.40.50.2000">
    <property type="entry name" value="Glycogen Phosphorylase B"/>
    <property type="match status" value="1"/>
</dbReference>
<dbReference type="EMBL" id="LO017727">
    <property type="protein sequence ID" value="CRH08106.1"/>
    <property type="molecule type" value="Genomic_DNA"/>
</dbReference>
<dbReference type="PANTHER" id="PTHR44809:SF1">
    <property type="entry name" value="PROTEIN O-MANNOSYL-TRANSFERASE TMTC1"/>
    <property type="match status" value="1"/>
</dbReference>
<organism evidence="2">
    <name type="scientific">Magnetococcus massalia (strain MO-1)</name>
    <dbReference type="NCBI Taxonomy" id="451514"/>
    <lineage>
        <taxon>Bacteria</taxon>
        <taxon>Pseudomonadati</taxon>
        <taxon>Pseudomonadota</taxon>
        <taxon>Magnetococcia</taxon>
        <taxon>Magnetococcales</taxon>
        <taxon>Magnetococcaceae</taxon>
        <taxon>Magnetococcus</taxon>
    </lineage>
</organism>
<feature type="repeat" description="TPR" evidence="1">
    <location>
        <begin position="106"/>
        <end position="139"/>
    </location>
</feature>
<dbReference type="Pfam" id="PF14559">
    <property type="entry name" value="TPR_19"/>
    <property type="match status" value="2"/>
</dbReference>
<proteinExistence type="predicted"/>
<dbReference type="PANTHER" id="PTHR44809">
    <property type="match status" value="1"/>
</dbReference>
<dbReference type="InterPro" id="IPR011990">
    <property type="entry name" value="TPR-like_helical_dom_sf"/>
</dbReference>
<dbReference type="InterPro" id="IPR052943">
    <property type="entry name" value="TMTC_O-mannosyl-trnsfr"/>
</dbReference>
<dbReference type="SUPFAM" id="SSF48452">
    <property type="entry name" value="TPR-like"/>
    <property type="match status" value="1"/>
</dbReference>
<accession>A0A1S7LQP7</accession>
<reference evidence="2" key="1">
    <citation type="submission" date="2015-04" db="EMBL/GenBank/DDBJ databases">
        <authorList>
            <person name="Syromyatnikov M.Y."/>
            <person name="Popov V.N."/>
        </authorList>
    </citation>
    <scope>NUCLEOTIDE SEQUENCE</scope>
    <source>
        <strain evidence="2">MO-1</strain>
    </source>
</reference>
<feature type="repeat" description="TPR" evidence="1">
    <location>
        <begin position="140"/>
        <end position="173"/>
    </location>
</feature>
<dbReference type="InterPro" id="IPR019734">
    <property type="entry name" value="TPR_rpt"/>
</dbReference>
<dbReference type="AlphaFoldDB" id="A0A1S7LQP7"/>
<sequence>MENIKPLLVKAIEQLQEQRFEQALAICTPLVSRYPESWELKQIAAVAHQELGQWSEAEELLQKAILQEGQQVNLRIALGRTLQELERPREALLQYEAALQLEPQNPSLTFHIGDALMDMGDPLAASHAFGRAVKLNPKLSEAWINFSLCLQAQGELDTALQALQQCLLQDPNNVTARVDYAITLLHLKRYEEGWNAYTWRYRLPQVSHNLNKFASHSPLWDGRDLAGQSILVLSEQGYGDNIQFIRYLPMLREKGAGEIILETLGPLESLFEHNQLADRSVSITQSPQERPDCFVTLLDLPRLLYPHHPTVPNSMPTLTVEAQLLETWAERVTSLTGEGTPRKVGLIWSGKPLHPRDPARRRSCPWESLEPLANQPGISWFSLQMGLEEIPQQMGDQPLHDLSPHLGDFHQTAAAMLQLDLIITIDTASAHLAASLGCATWMLTPYAPDWRWGQQGPTCDWYPTMRLFRQPSAGDWQGAVTELTRALQQWQEG</sequence>
<evidence type="ECO:0000256" key="1">
    <source>
        <dbReference type="PROSITE-ProRule" id="PRU00339"/>
    </source>
</evidence>
<dbReference type="PROSITE" id="PS50005">
    <property type="entry name" value="TPR"/>
    <property type="match status" value="3"/>
</dbReference>